<dbReference type="RefSeq" id="WP_200234699.1">
    <property type="nucleotide sequence ID" value="NZ_JAENGP010000004.1"/>
</dbReference>
<keyword evidence="1" id="KW-0472">Membrane</keyword>
<keyword evidence="1" id="KW-1133">Transmembrane helix</keyword>
<sequence>MKTIHKLQILAGILFFALLVMSFSVAEIASTLNQDTALTAKQILLLVVHGIWITIWSLCILFTFRLTLKKTPALAGEQ</sequence>
<organism evidence="2 3">
    <name type="scientific">Advenella mandrilli</name>
    <dbReference type="NCBI Taxonomy" id="2800330"/>
    <lineage>
        <taxon>Bacteria</taxon>
        <taxon>Pseudomonadati</taxon>
        <taxon>Pseudomonadota</taxon>
        <taxon>Betaproteobacteria</taxon>
        <taxon>Burkholderiales</taxon>
        <taxon>Alcaligenaceae</taxon>
    </lineage>
</organism>
<keyword evidence="1" id="KW-0812">Transmembrane</keyword>
<dbReference type="Proteomes" id="UP000635316">
    <property type="component" value="Unassembled WGS sequence"/>
</dbReference>
<reference evidence="2 3" key="1">
    <citation type="submission" date="2020-12" db="EMBL/GenBank/DDBJ databases">
        <authorList>
            <person name="Lu T."/>
            <person name="Wang Q."/>
            <person name="Han X."/>
        </authorList>
    </citation>
    <scope>NUCLEOTIDE SEQUENCE [LARGE SCALE GENOMIC DNA]</scope>
    <source>
        <strain evidence="2 3">WQ 585</strain>
    </source>
</reference>
<comment type="caution">
    <text evidence="2">The sequence shown here is derived from an EMBL/GenBank/DDBJ whole genome shotgun (WGS) entry which is preliminary data.</text>
</comment>
<proteinExistence type="predicted"/>
<evidence type="ECO:0000256" key="1">
    <source>
        <dbReference type="SAM" id="Phobius"/>
    </source>
</evidence>
<accession>A0ABS1EA03</accession>
<keyword evidence="3" id="KW-1185">Reference proteome</keyword>
<protein>
    <submittedName>
        <fullName evidence="2">Uncharacterized protein</fullName>
    </submittedName>
</protein>
<gene>
    <name evidence="2" type="ORF">JHL22_05330</name>
</gene>
<evidence type="ECO:0000313" key="2">
    <source>
        <dbReference type="EMBL" id="MBK1780634.1"/>
    </source>
</evidence>
<dbReference type="EMBL" id="JAENGP010000004">
    <property type="protein sequence ID" value="MBK1780634.1"/>
    <property type="molecule type" value="Genomic_DNA"/>
</dbReference>
<feature type="transmembrane region" description="Helical" evidence="1">
    <location>
        <begin position="42"/>
        <end position="64"/>
    </location>
</feature>
<name>A0ABS1EA03_9BURK</name>
<evidence type="ECO:0000313" key="3">
    <source>
        <dbReference type="Proteomes" id="UP000635316"/>
    </source>
</evidence>